<dbReference type="AlphaFoldDB" id="A0A0H5SM41"/>
<dbReference type="RefSeq" id="WP_014253578.1">
    <property type="nucleotide sequence ID" value="NZ_CVTD020000029.1"/>
</dbReference>
<sequence length="180" mass="21125">MIVINNVTKNHIIEADYICLDITKQEVKNINLRRARQTLKAFEDAGKQGKNKLIIGFKGYENTSKDIYEIKEIRKYAKKLFDEFPHIFYFLSNVVYSRTAFLHCLYDENAVRRISPLNVAIVPSEYSEYINRKVIDGILDYGTKIGESETELWQLIDEVLRPKRNTELFKILSELTRVNK</sequence>
<name>A0A0H5SM41_HERHM</name>
<evidence type="ECO:0000313" key="2">
    <source>
        <dbReference type="Proteomes" id="UP000236497"/>
    </source>
</evidence>
<evidence type="ECO:0000313" key="1">
    <source>
        <dbReference type="EMBL" id="CRZ35876.1"/>
    </source>
</evidence>
<keyword evidence="2" id="KW-1185">Reference proteome</keyword>
<organism evidence="1 2">
    <name type="scientific">Herbinix hemicellulosilytica</name>
    <dbReference type="NCBI Taxonomy" id="1564487"/>
    <lineage>
        <taxon>Bacteria</taxon>
        <taxon>Bacillati</taxon>
        <taxon>Bacillota</taxon>
        <taxon>Clostridia</taxon>
        <taxon>Lachnospirales</taxon>
        <taxon>Lachnospiraceae</taxon>
        <taxon>Herbinix</taxon>
    </lineage>
</organism>
<reference evidence="1 2" key="1">
    <citation type="submission" date="2015-06" db="EMBL/GenBank/DDBJ databases">
        <authorList>
            <person name="Wibberg Daniel"/>
        </authorList>
    </citation>
    <scope>NUCLEOTIDE SEQUENCE [LARGE SCALE GENOMIC DNA]</scope>
    <source>
        <strain evidence="1 2">T3/55T</strain>
    </source>
</reference>
<proteinExistence type="predicted"/>
<dbReference type="EMBL" id="CVTD020000029">
    <property type="protein sequence ID" value="CRZ35876.1"/>
    <property type="molecule type" value="Genomic_DNA"/>
</dbReference>
<accession>A0A0H5SM41</accession>
<protein>
    <submittedName>
        <fullName evidence="1">Uncharacterized protein</fullName>
    </submittedName>
</protein>
<gene>
    <name evidence="1" type="ORF">HHT355_2695</name>
</gene>
<dbReference type="Proteomes" id="UP000236497">
    <property type="component" value="Unassembled WGS sequence"/>
</dbReference>